<dbReference type="CDD" id="cd00030">
    <property type="entry name" value="C2"/>
    <property type="match status" value="1"/>
</dbReference>
<dbReference type="GeneID" id="17310651"/>
<reference evidence="3 5" key="1">
    <citation type="journal article" date="2012" name="Nature">
        <title>Algal genomes reveal evolutionary mosaicism and the fate of nucleomorphs.</title>
        <authorList>
            <consortium name="DOE Joint Genome Institute"/>
            <person name="Curtis B.A."/>
            <person name="Tanifuji G."/>
            <person name="Burki F."/>
            <person name="Gruber A."/>
            <person name="Irimia M."/>
            <person name="Maruyama S."/>
            <person name="Arias M.C."/>
            <person name="Ball S.G."/>
            <person name="Gile G.H."/>
            <person name="Hirakawa Y."/>
            <person name="Hopkins J.F."/>
            <person name="Kuo A."/>
            <person name="Rensing S.A."/>
            <person name="Schmutz J."/>
            <person name="Symeonidi A."/>
            <person name="Elias M."/>
            <person name="Eveleigh R.J."/>
            <person name="Herman E.K."/>
            <person name="Klute M.J."/>
            <person name="Nakayama T."/>
            <person name="Obornik M."/>
            <person name="Reyes-Prieto A."/>
            <person name="Armbrust E.V."/>
            <person name="Aves S.J."/>
            <person name="Beiko R.G."/>
            <person name="Coutinho P."/>
            <person name="Dacks J.B."/>
            <person name="Durnford D.G."/>
            <person name="Fast N.M."/>
            <person name="Green B.R."/>
            <person name="Grisdale C.J."/>
            <person name="Hempel F."/>
            <person name="Henrissat B."/>
            <person name="Hoppner M.P."/>
            <person name="Ishida K."/>
            <person name="Kim E."/>
            <person name="Koreny L."/>
            <person name="Kroth P.G."/>
            <person name="Liu Y."/>
            <person name="Malik S.B."/>
            <person name="Maier U.G."/>
            <person name="McRose D."/>
            <person name="Mock T."/>
            <person name="Neilson J.A."/>
            <person name="Onodera N.T."/>
            <person name="Poole A.M."/>
            <person name="Pritham E.J."/>
            <person name="Richards T.A."/>
            <person name="Rocap G."/>
            <person name="Roy S.W."/>
            <person name="Sarai C."/>
            <person name="Schaack S."/>
            <person name="Shirato S."/>
            <person name="Slamovits C.H."/>
            <person name="Spencer D.F."/>
            <person name="Suzuki S."/>
            <person name="Worden A.Z."/>
            <person name="Zauner S."/>
            <person name="Barry K."/>
            <person name="Bell C."/>
            <person name="Bharti A.K."/>
            <person name="Crow J.A."/>
            <person name="Grimwood J."/>
            <person name="Kramer R."/>
            <person name="Lindquist E."/>
            <person name="Lucas S."/>
            <person name="Salamov A."/>
            <person name="McFadden G.I."/>
            <person name="Lane C.E."/>
            <person name="Keeling P.J."/>
            <person name="Gray M.W."/>
            <person name="Grigoriev I.V."/>
            <person name="Archibald J.M."/>
        </authorList>
    </citation>
    <scope>NUCLEOTIDE SEQUENCE</scope>
    <source>
        <strain evidence="3 5">CCMP2712</strain>
    </source>
</reference>
<evidence type="ECO:0000259" key="2">
    <source>
        <dbReference type="PROSITE" id="PS50004"/>
    </source>
</evidence>
<dbReference type="SUPFAM" id="SSF49562">
    <property type="entry name" value="C2 domain (Calcium/lipid-binding domain, CaLB)"/>
    <property type="match status" value="1"/>
</dbReference>
<dbReference type="Gene3D" id="2.60.40.150">
    <property type="entry name" value="C2 domain"/>
    <property type="match status" value="1"/>
</dbReference>
<dbReference type="AlphaFoldDB" id="L1JZM9"/>
<reference evidence="5" key="2">
    <citation type="submission" date="2012-11" db="EMBL/GenBank/DDBJ databases">
        <authorList>
            <person name="Kuo A."/>
            <person name="Curtis B.A."/>
            <person name="Tanifuji G."/>
            <person name="Burki F."/>
            <person name="Gruber A."/>
            <person name="Irimia M."/>
            <person name="Maruyama S."/>
            <person name="Arias M.C."/>
            <person name="Ball S.G."/>
            <person name="Gile G.H."/>
            <person name="Hirakawa Y."/>
            <person name="Hopkins J.F."/>
            <person name="Rensing S.A."/>
            <person name="Schmutz J."/>
            <person name="Symeonidi A."/>
            <person name="Elias M."/>
            <person name="Eveleigh R.J."/>
            <person name="Herman E.K."/>
            <person name="Klute M.J."/>
            <person name="Nakayama T."/>
            <person name="Obornik M."/>
            <person name="Reyes-Prieto A."/>
            <person name="Armbrust E.V."/>
            <person name="Aves S.J."/>
            <person name="Beiko R.G."/>
            <person name="Coutinho P."/>
            <person name="Dacks J.B."/>
            <person name="Durnford D.G."/>
            <person name="Fast N.M."/>
            <person name="Green B.R."/>
            <person name="Grisdale C."/>
            <person name="Hempe F."/>
            <person name="Henrissat B."/>
            <person name="Hoppner M.P."/>
            <person name="Ishida K.-I."/>
            <person name="Kim E."/>
            <person name="Koreny L."/>
            <person name="Kroth P.G."/>
            <person name="Liu Y."/>
            <person name="Malik S.-B."/>
            <person name="Maier U.G."/>
            <person name="McRose D."/>
            <person name="Mock T."/>
            <person name="Neilson J.A."/>
            <person name="Onodera N.T."/>
            <person name="Poole A.M."/>
            <person name="Pritham E.J."/>
            <person name="Richards T.A."/>
            <person name="Rocap G."/>
            <person name="Roy S.W."/>
            <person name="Sarai C."/>
            <person name="Schaack S."/>
            <person name="Shirato S."/>
            <person name="Slamovits C.H."/>
            <person name="Spencer D.F."/>
            <person name="Suzuki S."/>
            <person name="Worden A.Z."/>
            <person name="Zauner S."/>
            <person name="Barry K."/>
            <person name="Bell C."/>
            <person name="Bharti A.K."/>
            <person name="Crow J.A."/>
            <person name="Grimwood J."/>
            <person name="Kramer R."/>
            <person name="Lindquist E."/>
            <person name="Lucas S."/>
            <person name="Salamov A."/>
            <person name="McFadden G.I."/>
            <person name="Lane C.E."/>
            <person name="Keeling P.J."/>
            <person name="Gray M.W."/>
            <person name="Grigoriev I.V."/>
            <person name="Archibald J.M."/>
        </authorList>
    </citation>
    <scope>NUCLEOTIDE SEQUENCE</scope>
    <source>
        <strain evidence="5">CCMP2712</strain>
    </source>
</reference>
<dbReference type="HOGENOM" id="CLU_1096003_0_0_1"/>
<evidence type="ECO:0000256" key="1">
    <source>
        <dbReference type="SAM" id="MobiDB-lite"/>
    </source>
</evidence>
<dbReference type="PROSITE" id="PS50004">
    <property type="entry name" value="C2"/>
    <property type="match status" value="1"/>
</dbReference>
<keyword evidence="5" id="KW-1185">Reference proteome</keyword>
<organism evidence="3">
    <name type="scientific">Guillardia theta (strain CCMP2712)</name>
    <name type="common">Cryptophyte</name>
    <dbReference type="NCBI Taxonomy" id="905079"/>
    <lineage>
        <taxon>Eukaryota</taxon>
        <taxon>Cryptophyceae</taxon>
        <taxon>Pyrenomonadales</taxon>
        <taxon>Geminigeraceae</taxon>
        <taxon>Guillardia</taxon>
    </lineage>
</organism>
<dbReference type="EMBL" id="JH992968">
    <property type="protein sequence ID" value="EKX54056.1"/>
    <property type="molecule type" value="Genomic_DNA"/>
</dbReference>
<sequence>MMESSVVTVKIHRAEGLLLPSSKDSALAAQACIREVGSDQKPSYGTSLWTQPCPPSSNPWWESQQFELRVRNPQNSQLILSVSDINAANPADRFLGEVILNIHMLTPSRSPIRDKFKLTQSQYFNTAVRGFIEVSICYKPASYPSPRILLQQDSQSIASGASTKPADASTPLSTGTVASKNEDWAWQPDDVKKRCSVRFEDEVMSKKKSVETVQPQQSNLEPIAEVVKCQQTEPEMPWDFVAKLLKLDTIKLPV</sequence>
<accession>L1JZM9</accession>
<dbReference type="InterPro" id="IPR000008">
    <property type="entry name" value="C2_dom"/>
</dbReference>
<dbReference type="EnsemblProtists" id="EKX54056">
    <property type="protein sequence ID" value="EKX54056"/>
    <property type="gene ID" value="GUITHDRAFT_132470"/>
</dbReference>
<dbReference type="RefSeq" id="XP_005841036.1">
    <property type="nucleotide sequence ID" value="XM_005840979.1"/>
</dbReference>
<dbReference type="Proteomes" id="UP000011087">
    <property type="component" value="Unassembled WGS sequence"/>
</dbReference>
<reference evidence="4" key="3">
    <citation type="submission" date="2016-03" db="UniProtKB">
        <authorList>
            <consortium name="EnsemblProtists"/>
        </authorList>
    </citation>
    <scope>IDENTIFICATION</scope>
</reference>
<gene>
    <name evidence="3" type="ORF">GUITHDRAFT_132470</name>
</gene>
<feature type="domain" description="C2" evidence="2">
    <location>
        <begin position="1"/>
        <end position="116"/>
    </location>
</feature>
<name>L1JZM9_GUITC</name>
<dbReference type="PaxDb" id="55529-EKX54056"/>
<feature type="compositionally biased region" description="Polar residues" evidence="1">
    <location>
        <begin position="170"/>
        <end position="179"/>
    </location>
</feature>
<proteinExistence type="predicted"/>
<evidence type="ECO:0000313" key="5">
    <source>
        <dbReference type="Proteomes" id="UP000011087"/>
    </source>
</evidence>
<dbReference type="Pfam" id="PF00168">
    <property type="entry name" value="C2"/>
    <property type="match status" value="1"/>
</dbReference>
<dbReference type="InterPro" id="IPR035892">
    <property type="entry name" value="C2_domain_sf"/>
</dbReference>
<protein>
    <recommendedName>
        <fullName evidence="2">C2 domain-containing protein</fullName>
    </recommendedName>
</protein>
<dbReference type="KEGG" id="gtt:GUITHDRAFT_132470"/>
<feature type="region of interest" description="Disordered" evidence="1">
    <location>
        <begin position="159"/>
        <end position="180"/>
    </location>
</feature>
<evidence type="ECO:0000313" key="3">
    <source>
        <dbReference type="EMBL" id="EKX54056.1"/>
    </source>
</evidence>
<evidence type="ECO:0000313" key="4">
    <source>
        <dbReference type="EnsemblProtists" id="EKX54056"/>
    </source>
</evidence>